<dbReference type="SUPFAM" id="SSF53850">
    <property type="entry name" value="Periplasmic binding protein-like II"/>
    <property type="match status" value="1"/>
</dbReference>
<dbReference type="InterPro" id="IPR036388">
    <property type="entry name" value="WH-like_DNA-bd_sf"/>
</dbReference>
<dbReference type="Proteomes" id="UP000032303">
    <property type="component" value="Chromosome 1"/>
</dbReference>
<proteinExistence type="inferred from homology"/>
<dbReference type="InterPro" id="IPR005119">
    <property type="entry name" value="LysR_subst-bd"/>
</dbReference>
<dbReference type="STRING" id="658445.H744_1c1185"/>
<evidence type="ECO:0000313" key="7">
    <source>
        <dbReference type="Proteomes" id="UP000032303"/>
    </source>
</evidence>
<evidence type="ECO:0000256" key="4">
    <source>
        <dbReference type="ARBA" id="ARBA00023163"/>
    </source>
</evidence>
<evidence type="ECO:0000256" key="3">
    <source>
        <dbReference type="ARBA" id="ARBA00023125"/>
    </source>
</evidence>
<dbReference type="PATRIC" id="fig|658445.3.peg.1280"/>
<organism evidence="6 7">
    <name type="scientific">Photobacterium gaetbulicola Gung47</name>
    <dbReference type="NCBI Taxonomy" id="658445"/>
    <lineage>
        <taxon>Bacteria</taxon>
        <taxon>Pseudomonadati</taxon>
        <taxon>Pseudomonadota</taxon>
        <taxon>Gammaproteobacteria</taxon>
        <taxon>Vibrionales</taxon>
        <taxon>Vibrionaceae</taxon>
        <taxon>Photobacterium</taxon>
    </lineage>
</organism>
<name>A0A0C5WT78_9GAMM</name>
<dbReference type="AlphaFoldDB" id="A0A0C5WT78"/>
<dbReference type="HOGENOM" id="CLU_921168_0_0_6"/>
<accession>A0A0C5WT78</accession>
<dbReference type="OrthoDB" id="6251841at2"/>
<dbReference type="SUPFAM" id="SSF46785">
    <property type="entry name" value="Winged helix' DNA-binding domain"/>
    <property type="match status" value="1"/>
</dbReference>
<feature type="domain" description="LysR substrate-binding" evidence="5">
    <location>
        <begin position="104"/>
        <end position="240"/>
    </location>
</feature>
<evidence type="ECO:0000313" key="6">
    <source>
        <dbReference type="EMBL" id="AJR06210.1"/>
    </source>
</evidence>
<dbReference type="Gene3D" id="3.40.190.10">
    <property type="entry name" value="Periplasmic binding protein-like II"/>
    <property type="match status" value="2"/>
</dbReference>
<dbReference type="PANTHER" id="PTHR30118:SF14">
    <property type="entry name" value="LYSR FAMILY TRANSCRIPTIONAL REGULATOR"/>
    <property type="match status" value="1"/>
</dbReference>
<dbReference type="PANTHER" id="PTHR30118">
    <property type="entry name" value="HTH-TYPE TRANSCRIPTIONAL REGULATOR LEUO-RELATED"/>
    <property type="match status" value="1"/>
</dbReference>
<evidence type="ECO:0000259" key="5">
    <source>
        <dbReference type="Pfam" id="PF03466"/>
    </source>
</evidence>
<keyword evidence="4" id="KW-0804">Transcription</keyword>
<dbReference type="InterPro" id="IPR050389">
    <property type="entry name" value="LysR-type_TF"/>
</dbReference>
<keyword evidence="3" id="KW-0238">DNA-binding</keyword>
<dbReference type="Gene3D" id="1.10.10.10">
    <property type="entry name" value="Winged helix-like DNA-binding domain superfamily/Winged helix DNA-binding domain"/>
    <property type="match status" value="1"/>
</dbReference>
<dbReference type="InterPro" id="IPR036390">
    <property type="entry name" value="WH_DNA-bd_sf"/>
</dbReference>
<dbReference type="KEGG" id="pgb:H744_1c1185"/>
<evidence type="ECO:0000256" key="1">
    <source>
        <dbReference type="ARBA" id="ARBA00009437"/>
    </source>
</evidence>
<dbReference type="EMBL" id="CP005973">
    <property type="protein sequence ID" value="AJR06210.1"/>
    <property type="molecule type" value="Genomic_DNA"/>
</dbReference>
<dbReference type="GO" id="GO:0003677">
    <property type="term" value="F:DNA binding"/>
    <property type="evidence" value="ECO:0007669"/>
    <property type="project" value="UniProtKB-KW"/>
</dbReference>
<reference evidence="6 7" key="1">
    <citation type="submission" date="2013-05" db="EMBL/GenBank/DDBJ databases">
        <title>Complete genome sequence of the lipase-producing bacterium Photobacterium gaetbulicola Gung47.</title>
        <authorList>
            <person name="Kim Y.-O."/>
        </authorList>
    </citation>
    <scope>NUCLEOTIDE SEQUENCE [LARGE SCALE GENOMIC DNA]</scope>
    <source>
        <strain evidence="6 7">Gung47</strain>
    </source>
</reference>
<keyword evidence="2" id="KW-0805">Transcription regulation</keyword>
<evidence type="ECO:0000256" key="2">
    <source>
        <dbReference type="ARBA" id="ARBA00023015"/>
    </source>
</evidence>
<keyword evidence="7" id="KW-1185">Reference proteome</keyword>
<dbReference type="Pfam" id="PF03466">
    <property type="entry name" value="LysR_substrate"/>
    <property type="match status" value="1"/>
</dbReference>
<protein>
    <submittedName>
        <fullName evidence="6">Putative transcriptional regulator</fullName>
    </submittedName>
</protein>
<gene>
    <name evidence="6" type="ORF">H744_1c1185</name>
</gene>
<comment type="similarity">
    <text evidence="1">Belongs to the LysR transcriptional regulatory family.</text>
</comment>
<sequence length="304" mass="34972">MKKNFDLNLYRFLVVLYEKRTQAKVTFYLSISRATFQRYLAECREIFGNELFIANNKVYEPTLLASQIVSRVKDSLEQLEDSEFLVQSFGLNNKSLNFEFHMPSMLSEIFAIPIIQGLKSINDNVKITFLDWSQDAIEYPKKERIVIGVTSYPSEVSERVIERRLGELPLNVCLSERHRCASMEQVSLSDLNNDPSVRVTMGELDNSEHYQTLKRRTGIQLKQNLTVATVSTAFQCVKMNNNVFVTLGIKEDAVPDGVVMRPLILDGQPMLFDLGIQFHRIWYQHPVISQVEGILVKAFSDIYK</sequence>
<dbReference type="GO" id="GO:0006355">
    <property type="term" value="P:regulation of DNA-templated transcription"/>
    <property type="evidence" value="ECO:0007669"/>
    <property type="project" value="TreeGrafter"/>
</dbReference>